<dbReference type="AlphaFoldDB" id="A0AAW9S0K9"/>
<evidence type="ECO:0000259" key="1">
    <source>
        <dbReference type="SMART" id="SM00382"/>
    </source>
</evidence>
<dbReference type="PANTHER" id="PTHR42759:SF1">
    <property type="entry name" value="MAGNESIUM-CHELATASE SUBUNIT CHLD"/>
    <property type="match status" value="1"/>
</dbReference>
<dbReference type="EMBL" id="JBDKWZ010000002">
    <property type="protein sequence ID" value="MEN7547177.1"/>
    <property type="molecule type" value="Genomic_DNA"/>
</dbReference>
<dbReference type="CDD" id="cd00009">
    <property type="entry name" value="AAA"/>
    <property type="match status" value="1"/>
</dbReference>
<dbReference type="SUPFAM" id="SSF52540">
    <property type="entry name" value="P-loop containing nucleoside triphosphate hydrolases"/>
    <property type="match status" value="1"/>
</dbReference>
<dbReference type="GO" id="GO:0016887">
    <property type="term" value="F:ATP hydrolysis activity"/>
    <property type="evidence" value="ECO:0007669"/>
    <property type="project" value="InterPro"/>
</dbReference>
<comment type="caution">
    <text evidence="2">The sequence shown here is derived from an EMBL/GenBank/DDBJ whole genome shotgun (WGS) entry which is preliminary data.</text>
</comment>
<accession>A0AAW9S0K9</accession>
<organism evidence="2 3">
    <name type="scientific">Rapidithrix thailandica</name>
    <dbReference type="NCBI Taxonomy" id="413964"/>
    <lineage>
        <taxon>Bacteria</taxon>
        <taxon>Pseudomonadati</taxon>
        <taxon>Bacteroidota</taxon>
        <taxon>Cytophagia</taxon>
        <taxon>Cytophagales</taxon>
        <taxon>Flammeovirgaceae</taxon>
        <taxon>Rapidithrix</taxon>
    </lineage>
</organism>
<dbReference type="InterPro" id="IPR011704">
    <property type="entry name" value="ATPase_dyneun-rel_AAA"/>
</dbReference>
<dbReference type="PANTHER" id="PTHR42759">
    <property type="entry name" value="MOXR FAMILY PROTEIN"/>
    <property type="match status" value="1"/>
</dbReference>
<protein>
    <submittedName>
        <fullName evidence="2">MoxR family ATPase</fullName>
    </submittedName>
</protein>
<reference evidence="2 3" key="1">
    <citation type="submission" date="2024-04" db="EMBL/GenBank/DDBJ databases">
        <title>Novel genus in family Flammeovirgaceae.</title>
        <authorList>
            <person name="Nguyen T.H."/>
            <person name="Vuong T.Q."/>
            <person name="Le H."/>
            <person name="Kim S.-G."/>
        </authorList>
    </citation>
    <scope>NUCLEOTIDE SEQUENCE [LARGE SCALE GENOMIC DNA]</scope>
    <source>
        <strain evidence="2 3">JCM 23209</strain>
    </source>
</reference>
<dbReference type="RefSeq" id="WP_346819962.1">
    <property type="nucleotide sequence ID" value="NZ_JBDKWZ010000002.1"/>
</dbReference>
<evidence type="ECO:0000313" key="2">
    <source>
        <dbReference type="EMBL" id="MEN7547177.1"/>
    </source>
</evidence>
<dbReference type="Proteomes" id="UP001403385">
    <property type="component" value="Unassembled WGS sequence"/>
</dbReference>
<dbReference type="SMART" id="SM00382">
    <property type="entry name" value="AAA"/>
    <property type="match status" value="1"/>
</dbReference>
<dbReference type="GO" id="GO:0005524">
    <property type="term" value="F:ATP binding"/>
    <property type="evidence" value="ECO:0007669"/>
    <property type="project" value="InterPro"/>
</dbReference>
<gene>
    <name evidence="2" type="ORF">AAG747_04615</name>
</gene>
<evidence type="ECO:0000313" key="3">
    <source>
        <dbReference type="Proteomes" id="UP001403385"/>
    </source>
</evidence>
<dbReference type="Pfam" id="PF07728">
    <property type="entry name" value="AAA_5"/>
    <property type="match status" value="1"/>
</dbReference>
<proteinExistence type="predicted"/>
<dbReference type="InterPro" id="IPR050764">
    <property type="entry name" value="CbbQ/NirQ/NorQ/GpvN"/>
</dbReference>
<dbReference type="InterPro" id="IPR003593">
    <property type="entry name" value="AAA+_ATPase"/>
</dbReference>
<name>A0AAW9S0K9_9BACT</name>
<sequence>MIDKQEGFKQIKEMLEAQGYIADDPIVMSVFLAIRLDKPILIEGPAGVGKTEIAKVMAKALNTELIRLQCYEGLDAHHALYEWNYQRQLIHLKLEEHSGKTIEEKEKTIFSDKFLLKRPLLQAISQETVPVLLIDEIDRAEEEFESFLLEVLSDWQISIPEIGTIQATRIPQVVITSNRVRELSEALRRRCLYMWIDYPDFDKELSIVKNKVPGIDRLLAWQICHFMQALRKEKLDKTPGIAETLDWAKALASLHIQHLDKTLIENTLGILLKDWKDIRQTQTSLSELFEAVGVKSKLESSNG</sequence>
<feature type="domain" description="AAA+ ATPase" evidence="1">
    <location>
        <begin position="36"/>
        <end position="200"/>
    </location>
</feature>
<dbReference type="Gene3D" id="3.40.50.300">
    <property type="entry name" value="P-loop containing nucleotide triphosphate hydrolases"/>
    <property type="match status" value="1"/>
</dbReference>
<dbReference type="InterPro" id="IPR027417">
    <property type="entry name" value="P-loop_NTPase"/>
</dbReference>
<keyword evidence="3" id="KW-1185">Reference proteome</keyword>